<proteinExistence type="predicted"/>
<gene>
    <name evidence="1" type="ordered locus">Mzhil_0116</name>
</gene>
<reference evidence="1 2" key="1">
    <citation type="submission" date="2010-07" db="EMBL/GenBank/DDBJ databases">
        <title>The complete genome of Methanosalsum zhilinae DSM 4017.</title>
        <authorList>
            <consortium name="US DOE Joint Genome Institute (JGI-PGF)"/>
            <person name="Lucas S."/>
            <person name="Copeland A."/>
            <person name="Lapidus A."/>
            <person name="Glavina del Rio T."/>
            <person name="Dalin E."/>
            <person name="Tice H."/>
            <person name="Bruce D."/>
            <person name="Goodwin L."/>
            <person name="Pitluck S."/>
            <person name="Kyrpides N."/>
            <person name="Mavromatis K."/>
            <person name="Ovchinnikova G."/>
            <person name="Daligault H."/>
            <person name="Detter J.C."/>
            <person name="Han C."/>
            <person name="Tapia R."/>
            <person name="Larimer F."/>
            <person name="Land M."/>
            <person name="Hauser L."/>
            <person name="Markowitz V."/>
            <person name="Cheng J.-F."/>
            <person name="Hugenholtz P."/>
            <person name="Woyke T."/>
            <person name="Wu D."/>
            <person name="Spring S."/>
            <person name="Schueler E."/>
            <person name="Brambilla E."/>
            <person name="Klenk H.-P."/>
            <person name="Eisen J.A."/>
        </authorList>
    </citation>
    <scope>NUCLEOTIDE SEQUENCE [LARGE SCALE GENOMIC DNA]</scope>
    <source>
        <strain evidence="2">DSM 4017 / NBRC 107636 / OCM 62 / WeN5</strain>
    </source>
</reference>
<dbReference type="HOGENOM" id="CLU_448071_0_0_2"/>
<dbReference type="KEGG" id="mzh:Mzhil_0116"/>
<dbReference type="EMBL" id="CP002101">
    <property type="protein sequence ID" value="AEH59996.1"/>
    <property type="molecule type" value="Genomic_DNA"/>
</dbReference>
<evidence type="ECO:0000313" key="1">
    <source>
        <dbReference type="EMBL" id="AEH59996.1"/>
    </source>
</evidence>
<name>F7XMX8_METZD</name>
<accession>F7XMX8</accession>
<dbReference type="Proteomes" id="UP000006622">
    <property type="component" value="Chromosome"/>
</dbReference>
<organism evidence="1 2">
    <name type="scientific">Methanosalsum zhilinae (strain DSM 4017 / NBRC 107636 / OCM 62 / WeN5)</name>
    <name type="common">Methanohalophilus zhilinae</name>
    <dbReference type="NCBI Taxonomy" id="679901"/>
    <lineage>
        <taxon>Archaea</taxon>
        <taxon>Methanobacteriati</taxon>
        <taxon>Methanobacteriota</taxon>
        <taxon>Stenosarchaea group</taxon>
        <taxon>Methanomicrobia</taxon>
        <taxon>Methanosarcinales</taxon>
        <taxon>Methanosarcinaceae</taxon>
        <taxon>Methanosalsum</taxon>
    </lineage>
</organism>
<protein>
    <submittedName>
        <fullName evidence="1">Uncharacterized protein</fullName>
    </submittedName>
</protein>
<sequence length="627" mass="74349">MYSKKLILDARIMGPNERYAIWSHEINLAGQKKYNFTFNRRKLEDSIDFQKVLLSNSRKLSDPYVNIMFELLPAEPIIKKFIEIYQKKSMSIVDYREVNKYRKKLLDTNLVNYRAMRMKKYNDQDFWYSPYFLNELGKLVYYGLYGYSPDFTAMNFYADNQPSNAVYHVKFLELIQQYFDKAGHKVITGKFPYDLIVDNKHLFIITEPHENSIGIEMRLSYAIADCTLNDRLLYIPACSESHQRRINAIIAGILFYFKKTFSYLTTIEYNISENSKVDGWDMIYTSSRDRKNDHLFSEDLLPFPKVLINSNWKIPTQMNLFNQIGHFQFEHPKLSPRYIKSDFKYPMKYINDLKETEILPGVKVTVGLGHMNDIWWDMANGADLIITGKMREHVYDYFSEKPQIMMLTEIFKRDDKHHDAINLLRAENIEVHEIPRNHAKVILNSNKLLIHSQTTTNYMGNNRESFALIDFMDHIENEEIHETLLDMFLSLPNVGGGKKFTQTHNHELIHFFDDKIKLFCKNNKSKTIEWPYYKNILYELKKDNGIIYTSHMDMKNLAEYMDEIHIQATSRMQNFKVLKHAKCPVYHHRLWHPRIVFNSNFIGVGSWDFAQIRNQQEIQALILLDNT</sequence>
<dbReference type="AlphaFoldDB" id="F7XMX8"/>
<evidence type="ECO:0000313" key="2">
    <source>
        <dbReference type="Proteomes" id="UP000006622"/>
    </source>
</evidence>
<keyword evidence="2" id="KW-1185">Reference proteome</keyword>